<proteinExistence type="predicted"/>
<gene>
    <name evidence="3" type="ORF">BASA50_009483</name>
</gene>
<feature type="region of interest" description="Disordered" evidence="2">
    <location>
        <begin position="596"/>
        <end position="615"/>
    </location>
</feature>
<sequence length="615" mass="68860">MSSCRLYLDGLKSRPRLIQRLIIAPISTIEGTPHRAMAIAAYTQHRFSSVGRTLMKGTNTFGMLASPSHLILQRSSLNVVNAICTHSMSQRSAQVTAQRLSSTYTSGPTGHESSLPRASKPLNVDGTASPPRLVSGASRHHLINVASIIHLIKRDQLIAAYRIFKELEATNLYALQNLPSDMFSELILQVMQNKSLVLRSRSIHNRYLHVVEMFDTMKKLKVKPTFYLLTSMIAVYGRLGRLEEVKAIYADIKQYGMNPMDSTVLANISTAYILCGDEAVGIEYFQRLRKVDVSIYPFRMLLRAYSKKCDEEGIVRTIEMMRMAGFQWDAQILCLVCDFYMGRKDDVTALRLIQKFQSEGGRLSMSLKHRLMRSANDSGEHRVVLKLIGEINLGKPPIRTYFLEEKLVAHAGLGDETAAWATFSEIVVDSFPDVRVCRALAKFIGPITPTGMDAIGNLRYAVRKANGSLSLALNGLLGGYASLGDAASAKQIISIIESHDRSTSLAIHVKVIYAYLETGDFDGAFSHMEELYARYMTLEIIHIYPLLVHAIKYKPEAIDSVLDYYKRALPEVVLDVEMERATRRANIGPSTLSEAQYSDHFEESTSQITQKEKKD</sequence>
<dbReference type="InterPro" id="IPR002885">
    <property type="entry name" value="PPR_rpt"/>
</dbReference>
<comment type="caution">
    <text evidence="3">The sequence shown here is derived from an EMBL/GenBank/DDBJ whole genome shotgun (WGS) entry which is preliminary data.</text>
</comment>
<evidence type="ECO:0000313" key="3">
    <source>
        <dbReference type="EMBL" id="KAH6590221.1"/>
    </source>
</evidence>
<dbReference type="SUPFAM" id="SSF48452">
    <property type="entry name" value="TPR-like"/>
    <property type="match status" value="1"/>
</dbReference>
<dbReference type="InterPro" id="IPR011990">
    <property type="entry name" value="TPR-like_helical_dom_sf"/>
</dbReference>
<evidence type="ECO:0008006" key="5">
    <source>
        <dbReference type="Google" id="ProtNLM"/>
    </source>
</evidence>
<dbReference type="EMBL" id="JAFCIX010000435">
    <property type="protein sequence ID" value="KAH6590221.1"/>
    <property type="molecule type" value="Genomic_DNA"/>
</dbReference>
<dbReference type="PROSITE" id="PS51375">
    <property type="entry name" value="PPR"/>
    <property type="match status" value="1"/>
</dbReference>
<evidence type="ECO:0000256" key="2">
    <source>
        <dbReference type="SAM" id="MobiDB-lite"/>
    </source>
</evidence>
<name>A0ABQ8F140_9FUNG</name>
<dbReference type="PANTHER" id="PTHR46862">
    <property type="entry name" value="OS07G0661900 PROTEIN"/>
    <property type="match status" value="1"/>
</dbReference>
<dbReference type="Proteomes" id="UP001648503">
    <property type="component" value="Unassembled WGS sequence"/>
</dbReference>
<dbReference type="Gene3D" id="1.25.40.10">
    <property type="entry name" value="Tetratricopeptide repeat domain"/>
    <property type="match status" value="1"/>
</dbReference>
<evidence type="ECO:0000313" key="4">
    <source>
        <dbReference type="Proteomes" id="UP001648503"/>
    </source>
</evidence>
<feature type="region of interest" description="Disordered" evidence="2">
    <location>
        <begin position="98"/>
        <end position="133"/>
    </location>
</feature>
<keyword evidence="4" id="KW-1185">Reference proteome</keyword>
<feature type="compositionally biased region" description="Polar residues" evidence="2">
    <location>
        <begin position="98"/>
        <end position="112"/>
    </location>
</feature>
<protein>
    <recommendedName>
        <fullName evidence="5">Pentacotripeptide-repeat region of PRORP domain-containing protein</fullName>
    </recommendedName>
</protein>
<evidence type="ECO:0000256" key="1">
    <source>
        <dbReference type="PROSITE-ProRule" id="PRU00708"/>
    </source>
</evidence>
<reference evidence="3 4" key="1">
    <citation type="submission" date="2021-02" db="EMBL/GenBank/DDBJ databases">
        <title>Variation within the Batrachochytrium salamandrivorans European outbreak.</title>
        <authorList>
            <person name="Kelly M."/>
            <person name="Pasmans F."/>
            <person name="Shea T.P."/>
            <person name="Munoz J.F."/>
            <person name="Carranza S."/>
            <person name="Cuomo C.A."/>
            <person name="Martel A."/>
        </authorList>
    </citation>
    <scope>NUCLEOTIDE SEQUENCE [LARGE SCALE GENOMIC DNA]</scope>
    <source>
        <strain evidence="3 4">AMFP18/2</strain>
    </source>
</reference>
<feature type="repeat" description="PPR" evidence="1">
    <location>
        <begin position="225"/>
        <end position="259"/>
    </location>
</feature>
<dbReference type="Pfam" id="PF01535">
    <property type="entry name" value="PPR"/>
    <property type="match status" value="1"/>
</dbReference>
<accession>A0ABQ8F140</accession>
<organism evidence="3 4">
    <name type="scientific">Batrachochytrium salamandrivorans</name>
    <dbReference type="NCBI Taxonomy" id="1357716"/>
    <lineage>
        <taxon>Eukaryota</taxon>
        <taxon>Fungi</taxon>
        <taxon>Fungi incertae sedis</taxon>
        <taxon>Chytridiomycota</taxon>
        <taxon>Chytridiomycota incertae sedis</taxon>
        <taxon>Chytridiomycetes</taxon>
        <taxon>Rhizophydiales</taxon>
        <taxon>Rhizophydiales incertae sedis</taxon>
        <taxon>Batrachochytrium</taxon>
    </lineage>
</organism>
<dbReference type="PANTHER" id="PTHR46862:SF3">
    <property type="entry name" value="OS07G0661900 PROTEIN"/>
    <property type="match status" value="1"/>
</dbReference>